<reference evidence="3 5" key="2">
    <citation type="submission" date="2018-10" db="EMBL/GenBank/DDBJ databases">
        <title>Genomic Encyclopedia of Type Strains, Phase IV (KMG-IV): sequencing the most valuable type-strain genomes for metagenomic binning, comparative biology and taxonomic classification.</title>
        <authorList>
            <person name="Goeker M."/>
        </authorList>
    </citation>
    <scope>NUCLEOTIDE SEQUENCE [LARGE SCALE GENOMIC DNA]</scope>
    <source>
        <strain evidence="3 5">DSM 19791</strain>
    </source>
</reference>
<dbReference type="KEGG" id="smic:SmB9_36670"/>
<dbReference type="EMBL" id="AP018711">
    <property type="protein sequence ID" value="BBE36009.1"/>
    <property type="molecule type" value="Genomic_DNA"/>
</dbReference>
<organism evidence="2 4">
    <name type="scientific">Sphingosinicella microcystinivorans</name>
    <dbReference type="NCBI Taxonomy" id="335406"/>
    <lineage>
        <taxon>Bacteria</taxon>
        <taxon>Pseudomonadati</taxon>
        <taxon>Pseudomonadota</taxon>
        <taxon>Alphaproteobacteria</taxon>
        <taxon>Sphingomonadales</taxon>
        <taxon>Sphingosinicellaceae</taxon>
        <taxon>Sphingosinicella</taxon>
    </lineage>
</organism>
<feature type="chain" id="PRO_5042200469" evidence="1">
    <location>
        <begin position="18"/>
        <end position="232"/>
    </location>
</feature>
<evidence type="ECO:0000313" key="5">
    <source>
        <dbReference type="Proteomes" id="UP000276029"/>
    </source>
</evidence>
<sequence length="232" mass="24922">MRSLIPFILLLAAPAMAQEAADVPGVPAEWFAAKESAAAARAPDLDALGTEVLDRARWSTTTQACKSLTRTEPYGLQPATADRLVSEGLKAGAFVGAWTFYARTDCAETPLLRYMYIAESDGRHLLLVVNRGEAISTPSQMRETSKLAAKAAWDRAKQQQPSCEVTSVGMRQTRIAATDGDLSPMQFGTRFAGGWSEAWDFVACGRRATVTVRFEADGKGGASARVTDVTLS</sequence>
<protein>
    <submittedName>
        <fullName evidence="2">Uncharacterized protein</fullName>
    </submittedName>
</protein>
<gene>
    <name evidence="3" type="ORF">DFR51_2845</name>
    <name evidence="2" type="ORF">SmB9_36670</name>
</gene>
<evidence type="ECO:0000313" key="2">
    <source>
        <dbReference type="EMBL" id="BBE36009.1"/>
    </source>
</evidence>
<feature type="signal peptide" evidence="1">
    <location>
        <begin position="1"/>
        <end position="17"/>
    </location>
</feature>
<keyword evidence="1" id="KW-0732">Signal</keyword>
<dbReference type="AlphaFoldDB" id="A0AAD1DA84"/>
<name>A0AAD1DA84_SPHMI</name>
<evidence type="ECO:0000313" key="4">
    <source>
        <dbReference type="Proteomes" id="UP000275727"/>
    </source>
</evidence>
<proteinExistence type="predicted"/>
<dbReference type="Proteomes" id="UP000275727">
    <property type="component" value="Chromosome"/>
</dbReference>
<evidence type="ECO:0000313" key="3">
    <source>
        <dbReference type="EMBL" id="RKS88197.1"/>
    </source>
</evidence>
<reference evidence="2 4" key="1">
    <citation type="submission" date="2018-06" db="EMBL/GenBank/DDBJ databases">
        <title>Complete Genome Sequence of the Microcystin-Degrading Bacterium Sphingosinicella microcystinivorans Strain B-9.</title>
        <authorList>
            <person name="Jin H."/>
            <person name="Nishizawa T."/>
            <person name="Guo Y."/>
            <person name="Nishizawa A."/>
            <person name="Park H."/>
            <person name="Kato H."/>
            <person name="Tsuji K."/>
            <person name="Harada K."/>
        </authorList>
    </citation>
    <scope>NUCLEOTIDE SEQUENCE [LARGE SCALE GENOMIC DNA]</scope>
    <source>
        <strain evidence="2 4">B9</strain>
    </source>
</reference>
<accession>A0AAD1DA84</accession>
<dbReference type="RefSeq" id="WP_121052217.1">
    <property type="nucleotide sequence ID" value="NZ_AP018711.1"/>
</dbReference>
<evidence type="ECO:0000256" key="1">
    <source>
        <dbReference type="SAM" id="SignalP"/>
    </source>
</evidence>
<keyword evidence="5" id="KW-1185">Reference proteome</keyword>
<dbReference type="EMBL" id="RBWX01000009">
    <property type="protein sequence ID" value="RKS88197.1"/>
    <property type="molecule type" value="Genomic_DNA"/>
</dbReference>
<dbReference type="Proteomes" id="UP000276029">
    <property type="component" value="Unassembled WGS sequence"/>
</dbReference>